<comment type="caution">
    <text evidence="5">The sequence shown here is derived from an EMBL/GenBank/DDBJ whole genome shotgun (WGS) entry which is preliminary data.</text>
</comment>
<reference evidence="5 6" key="1">
    <citation type="submission" date="2014-11" db="EMBL/GenBank/DDBJ databases">
        <title>Genome sequence of Flavihumibacter solisilvae 3-3.</title>
        <authorList>
            <person name="Zhou G."/>
            <person name="Li M."/>
            <person name="Wang G."/>
        </authorList>
    </citation>
    <scope>NUCLEOTIDE SEQUENCE [LARGE SCALE GENOMIC DNA]</scope>
    <source>
        <strain evidence="5 6">3-3</strain>
    </source>
</reference>
<evidence type="ECO:0000259" key="4">
    <source>
        <dbReference type="Pfam" id="PF05506"/>
    </source>
</evidence>
<dbReference type="PANTHER" id="PTHR31956:SF1">
    <property type="entry name" value="NON-SPECIFIC PHOSPHOLIPASE C1"/>
    <property type="match status" value="1"/>
</dbReference>
<protein>
    <recommendedName>
        <fullName evidence="2">phospholipase C</fullName>
        <ecNumber evidence="2">3.1.4.3</ecNumber>
    </recommendedName>
</protein>
<evidence type="ECO:0000313" key="5">
    <source>
        <dbReference type="EMBL" id="KIC95857.1"/>
    </source>
</evidence>
<dbReference type="Pfam" id="PF04185">
    <property type="entry name" value="Phosphoesterase"/>
    <property type="match status" value="2"/>
</dbReference>
<gene>
    <name evidence="5" type="ORF">OI18_04300</name>
</gene>
<keyword evidence="3" id="KW-0378">Hydrolase</keyword>
<feature type="domain" description="Bacterial phospholipase C C-terminal" evidence="4">
    <location>
        <begin position="631"/>
        <end position="727"/>
    </location>
</feature>
<dbReference type="GO" id="GO:0034480">
    <property type="term" value="F:phosphatidylcholine phospholipase C activity"/>
    <property type="evidence" value="ECO:0007669"/>
    <property type="project" value="UniProtKB-EC"/>
</dbReference>
<feature type="domain" description="Bacterial phospholipase C C-terminal" evidence="4">
    <location>
        <begin position="736"/>
        <end position="826"/>
    </location>
</feature>
<dbReference type="AlphaFoldDB" id="A0A0C1L6U3"/>
<sequence>MDTRRSFLKKASFIGGAAGINILPASIQQALAIDPAQGSTWKDAEHIVFLMQENRSFDHTYGTLQGVRGYNDPRAIRLPDDNPVWLQSDKDGNTYAPFRLNIKDTKATWMSSLPHSWSDQVDARNNGKYDKWLHFKPSWIDEYKGMPLTLGYYSREDIPFYYALADAFTVCDQNFCSSLTGTTPNRLHFWTGTIRKEQSGEAKANVWNEDADHQTMVDWTSYPERLQDAGISWKIYQNELYVNVGFEGEEEPWLSNFGDNPLEYLKQYRVKMSPEYIRQLPRAAEKLVAEITESEQKLKSVAAGTEDEKKLQQRIGQLKNALAANKEDQKNYTSLKFENLPAREKAIHEKAFTTNRNDPDYHELDDLKYRDGDIERTMKMPKGDILFQFREDVKNDNLPTVSWLVAPENFSDHPSAAWYGAWYISEVMDILTKNPEVWKKTIFVLTYDENDGYFDHVPPFVAPDPDDPSTGRTTGIHTGDEFVRRDKQTYPDYARVSPIGLGYRVPLVIASPWTRGGWVCSEVFDHTSSLRFLETFLEAKTGKKIPESNISTWRKTICGNLTSAFRQWNGEKTDAPQPVVREPFLESIHNAKFKPVPSNFRKLGNDEISGIRKDPGGSELLPKQEPGIRSSCALSYELYANGKTSADKKNVEIEMSAGSEVFGDASCGSPFSIYAYRAYKNEKGRNWSYTVSAGNSLKEQWPVADFAEGKYHLAVYGPNGFHREFRGSADDPSFEVLLQYERQKGKPAQLTGNVVISLRNTGNKALVVEITDNAYGGAARTINISASGQKGAEAAIVISLASSHNWYDLSVRQRGNRDFEKRFTGRVENGKPGKTDPFMGKVVS</sequence>
<proteinExistence type="inferred from homology"/>
<dbReference type="GO" id="GO:0016042">
    <property type="term" value="P:lipid catabolic process"/>
    <property type="evidence" value="ECO:0007669"/>
    <property type="project" value="InterPro"/>
</dbReference>
<dbReference type="RefSeq" id="WP_039137494.1">
    <property type="nucleotide sequence ID" value="NZ_JSVC01000004.1"/>
</dbReference>
<dbReference type="InterPro" id="IPR006311">
    <property type="entry name" value="TAT_signal"/>
</dbReference>
<dbReference type="Proteomes" id="UP000031408">
    <property type="component" value="Unassembled WGS sequence"/>
</dbReference>
<dbReference type="InterPro" id="IPR017767">
    <property type="entry name" value="PC-PLC"/>
</dbReference>
<evidence type="ECO:0000256" key="3">
    <source>
        <dbReference type="ARBA" id="ARBA00022801"/>
    </source>
</evidence>
<dbReference type="Gene3D" id="3.40.720.10">
    <property type="entry name" value="Alkaline Phosphatase, subunit A"/>
    <property type="match status" value="2"/>
</dbReference>
<dbReference type="PANTHER" id="PTHR31956">
    <property type="entry name" value="NON-SPECIFIC PHOSPHOLIPASE C4-RELATED"/>
    <property type="match status" value="1"/>
</dbReference>
<dbReference type="EMBL" id="JSVC01000004">
    <property type="protein sequence ID" value="KIC95857.1"/>
    <property type="molecule type" value="Genomic_DNA"/>
</dbReference>
<dbReference type="Pfam" id="PF05506">
    <property type="entry name" value="PLipase_C_C"/>
    <property type="match status" value="2"/>
</dbReference>
<evidence type="ECO:0000256" key="2">
    <source>
        <dbReference type="ARBA" id="ARBA00012018"/>
    </source>
</evidence>
<dbReference type="InterPro" id="IPR007312">
    <property type="entry name" value="Phosphoesterase"/>
</dbReference>
<accession>A0A0C1L6U3</accession>
<comment type="similarity">
    <text evidence="1">Belongs to the bacterial phospholipase C family.</text>
</comment>
<dbReference type="PROSITE" id="PS51318">
    <property type="entry name" value="TAT"/>
    <property type="match status" value="1"/>
</dbReference>
<keyword evidence="6" id="KW-1185">Reference proteome</keyword>
<dbReference type="OrthoDB" id="980947at2"/>
<organism evidence="5 6">
    <name type="scientific">Flavihumibacter solisilvae</name>
    <dbReference type="NCBI Taxonomy" id="1349421"/>
    <lineage>
        <taxon>Bacteria</taxon>
        <taxon>Pseudomonadati</taxon>
        <taxon>Bacteroidota</taxon>
        <taxon>Chitinophagia</taxon>
        <taxon>Chitinophagales</taxon>
        <taxon>Chitinophagaceae</taxon>
        <taxon>Flavihumibacter</taxon>
    </lineage>
</organism>
<dbReference type="EC" id="3.1.4.3" evidence="2"/>
<evidence type="ECO:0000256" key="1">
    <source>
        <dbReference type="ARBA" id="ARBA00009717"/>
    </source>
</evidence>
<dbReference type="NCBIfam" id="TIGR03396">
    <property type="entry name" value="PC_PLC"/>
    <property type="match status" value="1"/>
</dbReference>
<name>A0A0C1L6U3_9BACT</name>
<evidence type="ECO:0000313" key="6">
    <source>
        <dbReference type="Proteomes" id="UP000031408"/>
    </source>
</evidence>
<dbReference type="InterPro" id="IPR008475">
    <property type="entry name" value="PLipase_C_C"/>
</dbReference>
<dbReference type="STRING" id="1349421.OI18_04300"/>
<dbReference type="InterPro" id="IPR017850">
    <property type="entry name" value="Alkaline_phosphatase_core_sf"/>
</dbReference>